<protein>
    <submittedName>
        <fullName evidence="2 3">Transposase</fullName>
    </submittedName>
</protein>
<proteinExistence type="predicted"/>
<dbReference type="Proteomes" id="UP000237717">
    <property type="component" value="Chromosome II"/>
</dbReference>
<dbReference type="EMBL" id="CP026925">
    <property type="protein sequence ID" value="AVH43726.1"/>
    <property type="molecule type" value="Genomic_DNA"/>
</dbReference>
<sequence>MDSDEPVVGNSEVKKLEDRVRELERMLGRKTMEVEILREALSKADSKKRISRPILLPKDGSR</sequence>
<name>A0A2L2LKU9_AGRTU</name>
<dbReference type="AlphaFoldDB" id="A0A2L2LKU9"/>
<organism evidence="3 4">
    <name type="scientific">Agrobacterium tumefaciens</name>
    <dbReference type="NCBI Taxonomy" id="358"/>
    <lineage>
        <taxon>Bacteria</taxon>
        <taxon>Pseudomonadati</taxon>
        <taxon>Pseudomonadota</taxon>
        <taxon>Alphaproteobacteria</taxon>
        <taxon>Hyphomicrobiales</taxon>
        <taxon>Rhizobiaceae</taxon>
        <taxon>Rhizobium/Agrobacterium group</taxon>
        <taxon>Agrobacterium</taxon>
        <taxon>Agrobacterium tumefaciens complex</taxon>
    </lineage>
</organism>
<gene>
    <name evidence="2" type="ORF">At1D1609_36730</name>
    <name evidence="3" type="ORF">At1D1609_49170</name>
</gene>
<evidence type="ECO:0000313" key="2">
    <source>
        <dbReference type="EMBL" id="AVH43726.1"/>
    </source>
</evidence>
<reference evidence="3 4" key="1">
    <citation type="submission" date="2018-02" db="EMBL/GenBank/DDBJ databases">
        <title>Complete genome sequence of Agrobacterium tumefaciens 1D1609.</title>
        <authorList>
            <person name="Cho S.-T."/>
            <person name="Haryono M."/>
            <person name="Chang H.-H."/>
            <person name="Santos M.N."/>
            <person name="Lai E.-M."/>
            <person name="Kuo C.-H."/>
        </authorList>
    </citation>
    <scope>NUCLEOTIDE SEQUENCE [LARGE SCALE GENOMIC DNA]</scope>
    <source>
        <strain evidence="3 4">1D1609</strain>
    </source>
</reference>
<keyword evidence="1" id="KW-0175">Coiled coil</keyword>
<evidence type="ECO:0000256" key="1">
    <source>
        <dbReference type="SAM" id="Coils"/>
    </source>
</evidence>
<feature type="coiled-coil region" evidence="1">
    <location>
        <begin position="13"/>
        <end position="40"/>
    </location>
</feature>
<evidence type="ECO:0000313" key="4">
    <source>
        <dbReference type="Proteomes" id="UP000237717"/>
    </source>
</evidence>
<accession>A0A2L2LKU9</accession>
<dbReference type="EMBL" id="CP026925">
    <property type="protein sequence ID" value="AVH44957.1"/>
    <property type="molecule type" value="Genomic_DNA"/>
</dbReference>
<evidence type="ECO:0000313" key="3">
    <source>
        <dbReference type="EMBL" id="AVH44957.1"/>
    </source>
</evidence>